<accession>A0A8J6QAR6</accession>
<keyword evidence="2 11" id="KW-0813">Transport</keyword>
<dbReference type="GO" id="GO:0006826">
    <property type="term" value="P:iron ion transport"/>
    <property type="evidence" value="ECO:0007669"/>
    <property type="project" value="UniProtKB-KW"/>
</dbReference>
<keyword evidence="15" id="KW-0675">Receptor</keyword>
<keyword evidence="7" id="KW-0406">Ion transport</keyword>
<organism evidence="15 16">
    <name type="scientific">Aestuariibaculum sediminum</name>
    <dbReference type="NCBI Taxonomy" id="2770637"/>
    <lineage>
        <taxon>Bacteria</taxon>
        <taxon>Pseudomonadati</taxon>
        <taxon>Bacteroidota</taxon>
        <taxon>Flavobacteriia</taxon>
        <taxon>Flavobacteriales</taxon>
        <taxon>Flavobacteriaceae</taxon>
    </lineage>
</organism>
<dbReference type="InterPro" id="IPR039426">
    <property type="entry name" value="TonB-dep_rcpt-like"/>
</dbReference>
<evidence type="ECO:0000256" key="1">
    <source>
        <dbReference type="ARBA" id="ARBA00004571"/>
    </source>
</evidence>
<evidence type="ECO:0000256" key="10">
    <source>
        <dbReference type="ARBA" id="ARBA00023237"/>
    </source>
</evidence>
<dbReference type="Pfam" id="PF07715">
    <property type="entry name" value="Plug"/>
    <property type="match status" value="1"/>
</dbReference>
<evidence type="ECO:0000256" key="11">
    <source>
        <dbReference type="PROSITE-ProRule" id="PRU01360"/>
    </source>
</evidence>
<reference evidence="15 16" key="1">
    <citation type="submission" date="2020-09" db="EMBL/GenBank/DDBJ databases">
        <title>TT11 complete genome.</title>
        <authorList>
            <person name="Wu Z."/>
        </authorList>
    </citation>
    <scope>NUCLEOTIDE SEQUENCE [LARGE SCALE GENOMIC DNA]</scope>
    <source>
        <strain evidence="15 16">TT11</strain>
    </source>
</reference>
<sequence length="741" mass="83570">MGQSVGVIKVIDGDSGSPIYDAEIKHVNSNDKLYTNHQGFVELQKFGHYHIIKSGYIEQVFNIQKNTTIVQIFANPSELNEVVINANQISKPYKSNYAATQIITSKDIKRGNTIEFASVLNRSPGIFMQSGALNTNRIIIRGIGSRNLYGTSKIRAYFGDIPLTTGNGETTIEDFELGTMARMEIIKGSGSSIHGAGLGGTINLIPKSALLNETRIENQFTIGSFGLFKDLINLNFGTSKTSFNTTYSYTSSQGYRQNNKYKRQSLTLNINHYFNKKNDITILGSFSDVLGYIPSSINEDTFNNYPTQAAQNWLDAKGYEDTNRGILGLSWNHQYSEKLTHKTSLYTTALKAFEPRPFNILSEEAIAIGIRSRFLGNYKNFNWTLGGEFFNDFYTWKTFENNYQDFPEGYGSVKGNLQSNYKEKRYYYNFFFEANVNITQQTELAFGLNFNETSYHLIDRFHAGSENNQSGRYSFKPIWSPTFGITHKLSKNSNLFANVSHGFSPPTTTETLLPSGLINQQIKPETGWNYEIGTRTILLNNKLNGEISVYRMAISNLLVARRTGNDEYIGVNAGKTTHDGLELQINFKAVNSESLNVSVFSNYSLNHYKFKEFIDGNNNFSGNDLTGVPDEVINLGIDINSHHGIYGNINFQHVGQIPMNDDNSLFTKSYNLVNCKLGWLKNLNKKLNIDVYLGINNIFDKAYASQILINATGFNGSQPRYYYPGYPINFYSGFNLNYKIN</sequence>
<evidence type="ECO:0000256" key="8">
    <source>
        <dbReference type="ARBA" id="ARBA00023077"/>
    </source>
</evidence>
<evidence type="ECO:0000256" key="4">
    <source>
        <dbReference type="ARBA" id="ARBA00022496"/>
    </source>
</evidence>
<dbReference type="Gene3D" id="2.170.130.10">
    <property type="entry name" value="TonB-dependent receptor, plug domain"/>
    <property type="match status" value="1"/>
</dbReference>
<feature type="domain" description="TonB-dependent receptor-like beta-barrel" evidence="13">
    <location>
        <begin position="274"/>
        <end position="698"/>
    </location>
</feature>
<dbReference type="Gene3D" id="2.40.170.20">
    <property type="entry name" value="TonB-dependent receptor, beta-barrel domain"/>
    <property type="match status" value="1"/>
</dbReference>
<evidence type="ECO:0000259" key="14">
    <source>
        <dbReference type="Pfam" id="PF07715"/>
    </source>
</evidence>
<dbReference type="PANTHER" id="PTHR32552">
    <property type="entry name" value="FERRICHROME IRON RECEPTOR-RELATED"/>
    <property type="match status" value="1"/>
</dbReference>
<proteinExistence type="inferred from homology"/>
<evidence type="ECO:0000256" key="3">
    <source>
        <dbReference type="ARBA" id="ARBA00022452"/>
    </source>
</evidence>
<comment type="similarity">
    <text evidence="11 12">Belongs to the TonB-dependent receptor family.</text>
</comment>
<keyword evidence="6" id="KW-0408">Iron</keyword>
<evidence type="ECO:0000256" key="2">
    <source>
        <dbReference type="ARBA" id="ARBA00022448"/>
    </source>
</evidence>
<evidence type="ECO:0000256" key="12">
    <source>
        <dbReference type="RuleBase" id="RU003357"/>
    </source>
</evidence>
<dbReference type="PROSITE" id="PS52016">
    <property type="entry name" value="TONB_DEPENDENT_REC_3"/>
    <property type="match status" value="1"/>
</dbReference>
<evidence type="ECO:0000256" key="9">
    <source>
        <dbReference type="ARBA" id="ARBA00023136"/>
    </source>
</evidence>
<dbReference type="AlphaFoldDB" id="A0A8J6QAR6"/>
<keyword evidence="9 11" id="KW-0472">Membrane</keyword>
<keyword evidence="4" id="KW-0410">Iron transport</keyword>
<evidence type="ECO:0000313" key="16">
    <source>
        <dbReference type="Proteomes" id="UP000600588"/>
    </source>
</evidence>
<dbReference type="RefSeq" id="WP_188230007.1">
    <property type="nucleotide sequence ID" value="NZ_JACVXB010000003.1"/>
</dbReference>
<dbReference type="InterPro" id="IPR012910">
    <property type="entry name" value="Plug_dom"/>
</dbReference>
<dbReference type="InterPro" id="IPR036942">
    <property type="entry name" value="Beta-barrel_TonB_sf"/>
</dbReference>
<dbReference type="Pfam" id="PF00593">
    <property type="entry name" value="TonB_dep_Rec_b-barrel"/>
    <property type="match status" value="1"/>
</dbReference>
<keyword evidence="16" id="KW-1185">Reference proteome</keyword>
<comment type="caution">
    <text evidence="15">The sequence shown here is derived from an EMBL/GenBank/DDBJ whole genome shotgun (WGS) entry which is preliminary data.</text>
</comment>
<evidence type="ECO:0000256" key="7">
    <source>
        <dbReference type="ARBA" id="ARBA00023065"/>
    </source>
</evidence>
<dbReference type="PANTHER" id="PTHR32552:SF81">
    <property type="entry name" value="TONB-DEPENDENT OUTER MEMBRANE RECEPTOR"/>
    <property type="match status" value="1"/>
</dbReference>
<dbReference type="SUPFAM" id="SSF56935">
    <property type="entry name" value="Porins"/>
    <property type="match status" value="1"/>
</dbReference>
<dbReference type="Proteomes" id="UP000600588">
    <property type="component" value="Unassembled WGS sequence"/>
</dbReference>
<keyword evidence="3 11" id="KW-1134">Transmembrane beta strand</keyword>
<protein>
    <submittedName>
        <fullName evidence="15">TonB-dependent receptor</fullName>
    </submittedName>
</protein>
<evidence type="ECO:0000256" key="6">
    <source>
        <dbReference type="ARBA" id="ARBA00023004"/>
    </source>
</evidence>
<dbReference type="InterPro" id="IPR037066">
    <property type="entry name" value="Plug_dom_sf"/>
</dbReference>
<evidence type="ECO:0000259" key="13">
    <source>
        <dbReference type="Pfam" id="PF00593"/>
    </source>
</evidence>
<dbReference type="GO" id="GO:0009279">
    <property type="term" value="C:cell outer membrane"/>
    <property type="evidence" value="ECO:0007669"/>
    <property type="project" value="UniProtKB-SubCell"/>
</dbReference>
<comment type="subcellular location">
    <subcellularLocation>
        <location evidence="1 11">Cell outer membrane</location>
        <topology evidence="1 11">Multi-pass membrane protein</topology>
    </subcellularLocation>
</comment>
<evidence type="ECO:0000256" key="5">
    <source>
        <dbReference type="ARBA" id="ARBA00022692"/>
    </source>
</evidence>
<gene>
    <name evidence="15" type="ORF">ICJ83_08760</name>
</gene>
<keyword evidence="5 11" id="KW-0812">Transmembrane</keyword>
<keyword evidence="8 12" id="KW-0798">TonB box</keyword>
<dbReference type="EMBL" id="JACVXB010000003">
    <property type="protein sequence ID" value="MBD0832221.1"/>
    <property type="molecule type" value="Genomic_DNA"/>
</dbReference>
<name>A0A8J6QAR6_9FLAO</name>
<evidence type="ECO:0000313" key="15">
    <source>
        <dbReference type="EMBL" id="MBD0832221.1"/>
    </source>
</evidence>
<keyword evidence="10 11" id="KW-0998">Cell outer membrane</keyword>
<feature type="domain" description="TonB-dependent receptor plug" evidence="14">
    <location>
        <begin position="98"/>
        <end position="200"/>
    </location>
</feature>
<dbReference type="InterPro" id="IPR000531">
    <property type="entry name" value="Beta-barrel_TonB"/>
</dbReference>